<dbReference type="Proteomes" id="UP000539052">
    <property type="component" value="Unassembled WGS sequence"/>
</dbReference>
<dbReference type="Pfam" id="PF00528">
    <property type="entry name" value="BPD_transp_1"/>
    <property type="match status" value="1"/>
</dbReference>
<proteinExistence type="inferred from homology"/>
<dbReference type="PANTHER" id="PTHR43744">
    <property type="entry name" value="ABC TRANSPORTER PERMEASE PROTEIN MG189-RELATED-RELATED"/>
    <property type="match status" value="1"/>
</dbReference>
<dbReference type="InterPro" id="IPR000515">
    <property type="entry name" value="MetI-like"/>
</dbReference>
<keyword evidence="4 7" id="KW-0812">Transmembrane</keyword>
<name>A0ABX1VNK1_9FIRM</name>
<dbReference type="CDD" id="cd06261">
    <property type="entry name" value="TM_PBP2"/>
    <property type="match status" value="1"/>
</dbReference>
<reference evidence="9 10" key="1">
    <citation type="submission" date="2020-03" db="EMBL/GenBank/DDBJ databases">
        <title>Genome Sequence of industrial isolate, B5A.</title>
        <authorList>
            <person name="Sharma S."/>
            <person name="Patil P.B."/>
            <person name="Korpole S."/>
        </authorList>
    </citation>
    <scope>NUCLEOTIDE SEQUENCE [LARGE SCALE GENOMIC DNA]</scope>
    <source>
        <strain evidence="9 10">PI-S10-B5A</strain>
    </source>
</reference>
<feature type="transmembrane region" description="Helical" evidence="7">
    <location>
        <begin position="117"/>
        <end position="137"/>
    </location>
</feature>
<evidence type="ECO:0000256" key="2">
    <source>
        <dbReference type="ARBA" id="ARBA00022448"/>
    </source>
</evidence>
<evidence type="ECO:0000256" key="5">
    <source>
        <dbReference type="ARBA" id="ARBA00022989"/>
    </source>
</evidence>
<gene>
    <name evidence="9" type="ORF">G9470_09295</name>
</gene>
<keyword evidence="6 7" id="KW-0472">Membrane</keyword>
<dbReference type="InterPro" id="IPR035906">
    <property type="entry name" value="MetI-like_sf"/>
</dbReference>
<evidence type="ECO:0000313" key="10">
    <source>
        <dbReference type="Proteomes" id="UP000539052"/>
    </source>
</evidence>
<evidence type="ECO:0000256" key="1">
    <source>
        <dbReference type="ARBA" id="ARBA00004651"/>
    </source>
</evidence>
<dbReference type="Gene3D" id="1.10.3720.10">
    <property type="entry name" value="MetI-like"/>
    <property type="match status" value="1"/>
</dbReference>
<protein>
    <submittedName>
        <fullName evidence="9">Carbohydrate ABC transporter permease</fullName>
    </submittedName>
</protein>
<keyword evidence="2 7" id="KW-0813">Transport</keyword>
<keyword evidence="3" id="KW-1003">Cell membrane</keyword>
<evidence type="ECO:0000256" key="3">
    <source>
        <dbReference type="ARBA" id="ARBA00022475"/>
    </source>
</evidence>
<feature type="transmembrane region" description="Helical" evidence="7">
    <location>
        <begin position="190"/>
        <end position="212"/>
    </location>
</feature>
<comment type="similarity">
    <text evidence="7">Belongs to the binding-protein-dependent transport system permease family.</text>
</comment>
<feature type="transmembrane region" description="Helical" evidence="7">
    <location>
        <begin position="86"/>
        <end position="105"/>
    </location>
</feature>
<comment type="subcellular location">
    <subcellularLocation>
        <location evidence="1 7">Cell membrane</location>
        <topology evidence="1 7">Multi-pass membrane protein</topology>
    </subcellularLocation>
</comment>
<dbReference type="PROSITE" id="PS50928">
    <property type="entry name" value="ABC_TM1"/>
    <property type="match status" value="1"/>
</dbReference>
<dbReference type="EMBL" id="JAAOXG010000018">
    <property type="protein sequence ID" value="NNJ29983.1"/>
    <property type="molecule type" value="Genomic_DNA"/>
</dbReference>
<evidence type="ECO:0000259" key="8">
    <source>
        <dbReference type="PROSITE" id="PS50928"/>
    </source>
</evidence>
<evidence type="ECO:0000313" key="9">
    <source>
        <dbReference type="EMBL" id="NNJ29983.1"/>
    </source>
</evidence>
<accession>A0ABX1VNK1</accession>
<keyword evidence="10" id="KW-1185">Reference proteome</keyword>
<feature type="transmembrane region" description="Helical" evidence="7">
    <location>
        <begin position="21"/>
        <end position="42"/>
    </location>
</feature>
<evidence type="ECO:0000256" key="6">
    <source>
        <dbReference type="ARBA" id="ARBA00023136"/>
    </source>
</evidence>
<dbReference type="SUPFAM" id="SSF161098">
    <property type="entry name" value="MetI-like"/>
    <property type="match status" value="1"/>
</dbReference>
<comment type="caution">
    <text evidence="9">The sequence shown here is derived from an EMBL/GenBank/DDBJ whole genome shotgun (WGS) entry which is preliminary data.</text>
</comment>
<feature type="transmembrane region" description="Helical" evidence="7">
    <location>
        <begin position="149"/>
        <end position="169"/>
    </location>
</feature>
<evidence type="ECO:0000256" key="4">
    <source>
        <dbReference type="ARBA" id="ARBA00022692"/>
    </source>
</evidence>
<organism evidence="9 10">
    <name type="scientific">Lacrimispora defluvii</name>
    <dbReference type="NCBI Taxonomy" id="2719233"/>
    <lineage>
        <taxon>Bacteria</taxon>
        <taxon>Bacillati</taxon>
        <taxon>Bacillota</taxon>
        <taxon>Clostridia</taxon>
        <taxon>Lachnospirales</taxon>
        <taxon>Lachnospiraceae</taxon>
        <taxon>Lacrimispora</taxon>
    </lineage>
</organism>
<keyword evidence="5 7" id="KW-1133">Transmembrane helix</keyword>
<feature type="domain" description="ABC transmembrane type-1" evidence="8">
    <location>
        <begin position="82"/>
        <end position="292"/>
    </location>
</feature>
<sequence length="307" mass="35033">MREIVKKHKRKRNLEDYVIDTITCIVYLFFTFICVYPFYYIFINTISANNLSERGKVLFWPIGIHFNNYISVLKIPGLFSALKISVARTVIGTIVTVFIAAFLGYMFTKESMWKRKFWYRFVVATMYFNAGIIPWYITMRNLHLTNNFWGYILPLAVSPFYIVLCKTFVESIPGELQDAAEIDGAGTLKIFFQIITPLIKPILATVAIFTAVTQWNAFQDTLLLVTDKRLYTLQFTLYQYINQASSLKSLANSNASSAQMAASLAHSQTATSIRMTVTIVVVAPIILIYPIFQRFFVKGIMIGAVKG</sequence>
<feature type="transmembrane region" description="Helical" evidence="7">
    <location>
        <begin position="273"/>
        <end position="292"/>
    </location>
</feature>
<dbReference type="PANTHER" id="PTHR43744:SF9">
    <property type="entry name" value="POLYGALACTURONAN_RHAMNOGALACTURONAN TRANSPORT SYSTEM PERMEASE PROTEIN YTCP"/>
    <property type="match status" value="1"/>
</dbReference>
<evidence type="ECO:0000256" key="7">
    <source>
        <dbReference type="RuleBase" id="RU363032"/>
    </source>
</evidence>